<proteinExistence type="predicted"/>
<name>A0A383EFA2_9ZZZZ</name>
<feature type="non-terminal residue" evidence="2">
    <location>
        <position position="213"/>
    </location>
</feature>
<dbReference type="CDD" id="cd24032">
    <property type="entry name" value="ASKHA_NBD_TsaB"/>
    <property type="match status" value="1"/>
</dbReference>
<gene>
    <name evidence="2" type="ORF">METZ01_LOCUS508173</name>
</gene>
<dbReference type="SUPFAM" id="SSF53067">
    <property type="entry name" value="Actin-like ATPase domain"/>
    <property type="match status" value="2"/>
</dbReference>
<dbReference type="NCBIfam" id="TIGR03725">
    <property type="entry name" value="T6A_YeaZ"/>
    <property type="match status" value="1"/>
</dbReference>
<dbReference type="Gene3D" id="3.30.420.40">
    <property type="match status" value="2"/>
</dbReference>
<dbReference type="AlphaFoldDB" id="A0A383EFA2"/>
<organism evidence="2">
    <name type="scientific">marine metagenome</name>
    <dbReference type="NCBI Taxonomy" id="408172"/>
    <lineage>
        <taxon>unclassified sequences</taxon>
        <taxon>metagenomes</taxon>
        <taxon>ecological metagenomes</taxon>
    </lineage>
</organism>
<reference evidence="2" key="1">
    <citation type="submission" date="2018-05" db="EMBL/GenBank/DDBJ databases">
        <authorList>
            <person name="Lanie J.A."/>
            <person name="Ng W.-L."/>
            <person name="Kazmierczak K.M."/>
            <person name="Andrzejewski T.M."/>
            <person name="Davidsen T.M."/>
            <person name="Wayne K.J."/>
            <person name="Tettelin H."/>
            <person name="Glass J.I."/>
            <person name="Rusch D."/>
            <person name="Podicherti R."/>
            <person name="Tsui H.-C.T."/>
            <person name="Winkler M.E."/>
        </authorList>
    </citation>
    <scope>NUCLEOTIDE SEQUENCE</scope>
</reference>
<dbReference type="InterPro" id="IPR043129">
    <property type="entry name" value="ATPase_NBD"/>
</dbReference>
<sequence length="213" mass="23682">MTKCIAIDTSTIRLTLAVLNDGEFFELSQENSMDHARDIYSNINKILRDARLELQDLELIGFGLGPGRFSGLRVAAAATQAMSYTHRIPVCGISSLSVIAQQASEIFSIEKIAVAIDANRDQIYFGCYQVSEDGLVVATFPDRLVDVDDFDFSERDYCGIGLGWSQYNHLRDKCCVELINQGEKILPDAKIMIKLAIRDFKSGKTVESFEALP</sequence>
<feature type="domain" description="Gcp-like" evidence="1">
    <location>
        <begin position="32"/>
        <end position="132"/>
    </location>
</feature>
<protein>
    <recommendedName>
        <fullName evidence="1">Gcp-like domain-containing protein</fullName>
    </recommendedName>
</protein>
<dbReference type="InterPro" id="IPR022496">
    <property type="entry name" value="T6A_TsaB"/>
</dbReference>
<evidence type="ECO:0000259" key="1">
    <source>
        <dbReference type="Pfam" id="PF00814"/>
    </source>
</evidence>
<evidence type="ECO:0000313" key="2">
    <source>
        <dbReference type="EMBL" id="SVE55319.1"/>
    </source>
</evidence>
<dbReference type="EMBL" id="UINC01225309">
    <property type="protein sequence ID" value="SVE55319.1"/>
    <property type="molecule type" value="Genomic_DNA"/>
</dbReference>
<dbReference type="Pfam" id="PF00814">
    <property type="entry name" value="TsaD"/>
    <property type="match status" value="1"/>
</dbReference>
<dbReference type="InterPro" id="IPR000905">
    <property type="entry name" value="Gcp-like_dom"/>
</dbReference>
<accession>A0A383EFA2</accession>
<dbReference type="GO" id="GO:0002949">
    <property type="term" value="P:tRNA threonylcarbamoyladenosine modification"/>
    <property type="evidence" value="ECO:0007669"/>
    <property type="project" value="InterPro"/>
</dbReference>